<evidence type="ECO:0000259" key="3">
    <source>
        <dbReference type="Pfam" id="PF00391"/>
    </source>
</evidence>
<dbReference type="GO" id="GO:0005524">
    <property type="term" value="F:ATP binding"/>
    <property type="evidence" value="ECO:0007669"/>
    <property type="project" value="InterPro"/>
</dbReference>
<evidence type="ECO:0000259" key="4">
    <source>
        <dbReference type="Pfam" id="PF01326"/>
    </source>
</evidence>
<gene>
    <name evidence="5" type="primary">pps_3</name>
    <name evidence="5" type="ORF">AVEN_272240_1</name>
</gene>
<keyword evidence="2" id="KW-0812">Transmembrane</keyword>
<dbReference type="InterPro" id="IPR013815">
    <property type="entry name" value="ATP_grasp_subdomain_1"/>
</dbReference>
<dbReference type="Gene3D" id="3.30.470.20">
    <property type="entry name" value="ATP-grasp fold, B domain"/>
    <property type="match status" value="1"/>
</dbReference>
<dbReference type="InterPro" id="IPR002192">
    <property type="entry name" value="PPDK_AMP/ATP-bd"/>
</dbReference>
<dbReference type="PANTHER" id="PTHR43615">
    <property type="entry name" value="PHOSPHOENOLPYRUVATE SYNTHASE-RELATED"/>
    <property type="match status" value="1"/>
</dbReference>
<feature type="transmembrane region" description="Helical" evidence="2">
    <location>
        <begin position="6"/>
        <end position="29"/>
    </location>
</feature>
<accession>A0A4Y2FWX8</accession>
<dbReference type="Pfam" id="PF00391">
    <property type="entry name" value="PEP-utilizers"/>
    <property type="match status" value="1"/>
</dbReference>
<dbReference type="Pfam" id="PF01326">
    <property type="entry name" value="PPDK_N"/>
    <property type="match status" value="1"/>
</dbReference>
<organism evidence="5 6">
    <name type="scientific">Araneus ventricosus</name>
    <name type="common">Orbweaver spider</name>
    <name type="synonym">Epeira ventricosa</name>
    <dbReference type="NCBI Taxonomy" id="182803"/>
    <lineage>
        <taxon>Eukaryota</taxon>
        <taxon>Metazoa</taxon>
        <taxon>Ecdysozoa</taxon>
        <taxon>Arthropoda</taxon>
        <taxon>Chelicerata</taxon>
        <taxon>Arachnida</taxon>
        <taxon>Araneae</taxon>
        <taxon>Araneomorphae</taxon>
        <taxon>Entelegynae</taxon>
        <taxon>Araneoidea</taxon>
        <taxon>Araneidae</taxon>
        <taxon>Araneus</taxon>
    </lineage>
</organism>
<dbReference type="OrthoDB" id="6435135at2759"/>
<comment type="similarity">
    <text evidence="1">Belongs to the PEP-utilizing enzyme family.</text>
</comment>
<keyword evidence="2" id="KW-0472">Membrane</keyword>
<dbReference type="InterPro" id="IPR036637">
    <property type="entry name" value="Phosphohistidine_dom_sf"/>
</dbReference>
<evidence type="ECO:0000256" key="2">
    <source>
        <dbReference type="SAM" id="Phobius"/>
    </source>
</evidence>
<dbReference type="Proteomes" id="UP000499080">
    <property type="component" value="Unassembled WGS sequence"/>
</dbReference>
<dbReference type="PANTHER" id="PTHR43615:SF1">
    <property type="entry name" value="PPDK_N DOMAIN-CONTAINING PROTEIN"/>
    <property type="match status" value="1"/>
</dbReference>
<dbReference type="SUPFAM" id="SSF56059">
    <property type="entry name" value="Glutathione synthetase ATP-binding domain-like"/>
    <property type="match status" value="1"/>
</dbReference>
<keyword evidence="2" id="KW-1133">Transmembrane helix</keyword>
<evidence type="ECO:0000313" key="6">
    <source>
        <dbReference type="Proteomes" id="UP000499080"/>
    </source>
</evidence>
<evidence type="ECO:0000313" key="5">
    <source>
        <dbReference type="EMBL" id="GBM45823.1"/>
    </source>
</evidence>
<dbReference type="EMBL" id="BGPR01001114">
    <property type="protein sequence ID" value="GBM45823.1"/>
    <property type="molecule type" value="Genomic_DNA"/>
</dbReference>
<reference evidence="5 6" key="1">
    <citation type="journal article" date="2019" name="Sci. Rep.">
        <title>Orb-weaving spider Araneus ventricosus genome elucidates the spidroin gene catalogue.</title>
        <authorList>
            <person name="Kono N."/>
            <person name="Nakamura H."/>
            <person name="Ohtoshi R."/>
            <person name="Moran D.A.P."/>
            <person name="Shinohara A."/>
            <person name="Yoshida Y."/>
            <person name="Fujiwara M."/>
            <person name="Mori M."/>
            <person name="Tomita M."/>
            <person name="Arakawa K."/>
        </authorList>
    </citation>
    <scope>NUCLEOTIDE SEQUENCE [LARGE SCALE GENOMIC DNA]</scope>
</reference>
<sequence>MLGTFLVTLFTAPLEIIFWIKWVIAYLAIRFYNAFHNRRFELYNINSLGDPVKLGYIAPPLEKELESPLPESHVREAADEVVFYGVNSKSECALIRIARGSSQIADAWIYLKLANGKTYCLSESVGYQQSSEGVCQTFSCGKLQMYYLSPMRRWRIFFCGMLKETSEDKKDHEETAFVKFTFLWKASSDVYDCAYDTDLEGYAKAMARSDWSIPFVPPIKRFTETVNFYLQTGVLNGTVTVNDGSDYEMYLFGEKMRSLGRTSYIAGCQFTTFLGNTPENGLNFHLTNLSLPQVVNNLAFGFLCDDSGNLENLKDLDINIKPFDSENPRSPFAVHFKTGQNYEVIGTATEPIVFYSGQAWSGFLEMSFIEFTLKGKKGSGIILSGEVYKAPKQPSKPLPSVSFPQTVPLTVQFTDDASHFGEITGGKGSSLGKLTRLSEIEKSFTVPKGIVVTTAAYNEFLNQEILDGVKYLENIAYGKENGDLKEACNKVSKLVEKAPLPNKICHSIMEDLKDIFGEEVTDHKFAVRSSATGEDTAAMSAAGQMDTFLGIQGFKEIFAAVKKCWASQFGHIAIEYKRRNGQILNSPMAVVVQDMVPSEVSGVMFTCDPVTNNPSVITITANYGLGETVVSGSVEPDTFVLKRKEGGKLEIEEVVVGAKHQRMVMQDSGGTATEDIDENSRNEACLSKETVKCLGRLGVKIEKYYKSSRDIEFGIASDKVFILQSRPVTNVAAETDYEILHEFDNALRCENVHYTIANVGEVFPGGTSPLTIDLVTKYFAVFYERQSLRKGLVDNFFKSKYFLTGVQPFSYHVMMSAAEVITRFGIDTPRSKGFMISVFGRILTDEGLLNYAYSKYKGDPKTSLKEDLRYYWELFFYDLGYKKIREAIFNYPLDFLKFDTAKETYVAILDACSDFDGAAEMHMQSTEASSSWNIIMFSILCEAKGCIDTDVYSDFATLLASASNVESANVPQAMQEVALQIIKDIGSEKFNSMSVEEAEEWLLSTHSTAGHQFRQFLQRHGHRCLKEFDIRSVTWGSDPKILIKLLQSLASACKEQPKDDNSMAKTFSQLHIPLNFLNKCLLRLILPNCRRAIRAREAGKSLTIKSFDHWRKGFRRLGKQMVSEGRLPDEDLIYFLTLDEINDLLDTRSPSIISRANYRRRIFKNAEDYKFPEISRGLPKPINFDQDKTDSHEYIADLTMKGTPVSLGVSKGYARVAMSIEEASKLKPGEILITYSTDIGWSPYFPIISGVVTELGGLISHGAVVSREYGVPCVVGIQGATKKFRTGDYVLLDGKKGILQRLPLPEE</sequence>
<feature type="domain" description="PEP-utilising enzyme mobile" evidence="3">
    <location>
        <begin position="1227"/>
        <end position="1297"/>
    </location>
</feature>
<proteinExistence type="inferred from homology"/>
<evidence type="ECO:0000256" key="1">
    <source>
        <dbReference type="ARBA" id="ARBA00007837"/>
    </source>
</evidence>
<dbReference type="GO" id="GO:0016301">
    <property type="term" value="F:kinase activity"/>
    <property type="evidence" value="ECO:0007669"/>
    <property type="project" value="InterPro"/>
</dbReference>
<dbReference type="InterPro" id="IPR008279">
    <property type="entry name" value="PEP-util_enz_mobile_dom"/>
</dbReference>
<keyword evidence="6" id="KW-1185">Reference proteome</keyword>
<dbReference type="Gene3D" id="3.30.1490.20">
    <property type="entry name" value="ATP-grasp fold, A domain"/>
    <property type="match status" value="1"/>
</dbReference>
<dbReference type="SUPFAM" id="SSF52009">
    <property type="entry name" value="Phosphohistidine domain"/>
    <property type="match status" value="1"/>
</dbReference>
<keyword evidence="5" id="KW-0670">Pyruvate</keyword>
<dbReference type="InterPro" id="IPR051549">
    <property type="entry name" value="PEP_Utilizing_Enz"/>
</dbReference>
<dbReference type="Gene3D" id="3.50.30.10">
    <property type="entry name" value="Phosphohistidine domain"/>
    <property type="match status" value="1"/>
</dbReference>
<protein>
    <submittedName>
        <fullName evidence="5">Phosphoenolpyruvate synthase</fullName>
    </submittedName>
</protein>
<feature type="domain" description="Pyruvate phosphate dikinase AMP/ATP-binding" evidence="4">
    <location>
        <begin position="423"/>
        <end position="740"/>
    </location>
</feature>
<comment type="caution">
    <text evidence="5">The sequence shown here is derived from an EMBL/GenBank/DDBJ whole genome shotgun (WGS) entry which is preliminary data.</text>
</comment>
<name>A0A4Y2FWX8_ARAVE</name>